<sequence>MAVSSLTKMTVPLASDQSSPTQGLLMPKLKYRFRVIFENFGVTNPRTELTKQVMDFTRPSVEFASIDIPIYNSTIKLAGKHTWGDLTCKIRDDAGGNVSRLVGEQLQKQFDFMEQASASAGIDYKFLTRFEVLDGGNGTSTPIALETWEIYGCYLQKADYEGMDYATSEPVTISLSMRFDNAIQTPVGSGIGAVVGRTLGDVVTG</sequence>
<dbReference type="EMBL" id="LR797502">
    <property type="protein sequence ID" value="CAB4221013.1"/>
    <property type="molecule type" value="Genomic_DNA"/>
</dbReference>
<dbReference type="EMBL" id="LR797099">
    <property type="protein sequence ID" value="CAB4186662.1"/>
    <property type="molecule type" value="Genomic_DNA"/>
</dbReference>
<evidence type="ECO:0008006" key="5">
    <source>
        <dbReference type="Google" id="ProtNLM"/>
    </source>
</evidence>
<evidence type="ECO:0000313" key="2">
    <source>
        <dbReference type="EMBL" id="CAB4165673.1"/>
    </source>
</evidence>
<evidence type="ECO:0000313" key="4">
    <source>
        <dbReference type="EMBL" id="CAB4221013.1"/>
    </source>
</evidence>
<dbReference type="EMBL" id="LR796776">
    <property type="protein sequence ID" value="CAB4165673.1"/>
    <property type="molecule type" value="Genomic_DNA"/>
</dbReference>
<reference evidence="4" key="1">
    <citation type="submission" date="2020-05" db="EMBL/GenBank/DDBJ databases">
        <authorList>
            <person name="Chiriac C."/>
            <person name="Salcher M."/>
            <person name="Ghai R."/>
            <person name="Kavagutti S V."/>
        </authorList>
    </citation>
    <scope>NUCLEOTIDE SEQUENCE</scope>
</reference>
<dbReference type="EMBL" id="LR796758">
    <property type="protein sequence ID" value="CAB4164087.1"/>
    <property type="molecule type" value="Genomic_DNA"/>
</dbReference>
<protein>
    <recommendedName>
        <fullName evidence="5">Tail tube protein</fullName>
    </recommendedName>
</protein>
<accession>A0A6J5SZP8</accession>
<gene>
    <name evidence="3" type="ORF">UFOVP1146_23</name>
    <name evidence="4" type="ORF">UFOVP1638_122</name>
    <name evidence="1" type="ORF">UFOVP812_356</name>
    <name evidence="2" type="ORF">UFOVP818_209</name>
</gene>
<name>A0A6J5SZP8_9CAUD</name>
<evidence type="ECO:0000313" key="1">
    <source>
        <dbReference type="EMBL" id="CAB4164087.1"/>
    </source>
</evidence>
<evidence type="ECO:0000313" key="3">
    <source>
        <dbReference type="EMBL" id="CAB4186662.1"/>
    </source>
</evidence>
<proteinExistence type="predicted"/>
<organism evidence="4">
    <name type="scientific">uncultured Caudovirales phage</name>
    <dbReference type="NCBI Taxonomy" id="2100421"/>
    <lineage>
        <taxon>Viruses</taxon>
        <taxon>Duplodnaviria</taxon>
        <taxon>Heunggongvirae</taxon>
        <taxon>Uroviricota</taxon>
        <taxon>Caudoviricetes</taxon>
        <taxon>Peduoviridae</taxon>
        <taxon>Maltschvirus</taxon>
        <taxon>Maltschvirus maltsch</taxon>
    </lineage>
</organism>